<reference evidence="1 2" key="1">
    <citation type="submission" date="2024-05" db="EMBL/GenBank/DDBJ databases">
        <authorList>
            <person name="Wallberg A."/>
        </authorList>
    </citation>
    <scope>NUCLEOTIDE SEQUENCE [LARGE SCALE GENOMIC DNA]</scope>
</reference>
<evidence type="ECO:0008006" key="3">
    <source>
        <dbReference type="Google" id="ProtNLM"/>
    </source>
</evidence>
<comment type="caution">
    <text evidence="1">The sequence shown here is derived from an EMBL/GenBank/DDBJ whole genome shotgun (WGS) entry which is preliminary data.</text>
</comment>
<sequence>MSSDSLKMSGVVALVLARAGSLGIPCKNLALLKGQPLLQRSLNTLQEANCFDSIWVSTDDDKIASCAIQGGAHVHRRASYTATHEASSITAIQEFLQYHQEFTVVCLVQCTSPFLRVHYLHQGISMMHNGYDSVFAVTRRHSLRWSEG</sequence>
<dbReference type="InterPro" id="IPR003329">
    <property type="entry name" value="Cytidylyl_trans"/>
</dbReference>
<feature type="non-terminal residue" evidence="1">
    <location>
        <position position="148"/>
    </location>
</feature>
<dbReference type="GO" id="GO:0008781">
    <property type="term" value="F:N-acylneuraminate cytidylyltransferase activity"/>
    <property type="evidence" value="ECO:0007669"/>
    <property type="project" value="TreeGrafter"/>
</dbReference>
<dbReference type="InterPro" id="IPR029044">
    <property type="entry name" value="Nucleotide-diphossugar_trans"/>
</dbReference>
<gene>
    <name evidence="1" type="ORF">MNOR_LOCUS14906</name>
</gene>
<dbReference type="EMBL" id="CAXKWB010009129">
    <property type="protein sequence ID" value="CAL4093577.1"/>
    <property type="molecule type" value="Genomic_DNA"/>
</dbReference>
<name>A0AAV2QR26_MEGNR</name>
<keyword evidence="2" id="KW-1185">Reference proteome</keyword>
<dbReference type="Pfam" id="PF02348">
    <property type="entry name" value="CTP_transf_3"/>
    <property type="match status" value="1"/>
</dbReference>
<dbReference type="SUPFAM" id="SSF53448">
    <property type="entry name" value="Nucleotide-diphospho-sugar transferases"/>
    <property type="match status" value="1"/>
</dbReference>
<evidence type="ECO:0000313" key="2">
    <source>
        <dbReference type="Proteomes" id="UP001497623"/>
    </source>
</evidence>
<dbReference type="AlphaFoldDB" id="A0AAV2QR26"/>
<evidence type="ECO:0000313" key="1">
    <source>
        <dbReference type="EMBL" id="CAL4093577.1"/>
    </source>
</evidence>
<accession>A0AAV2QR26</accession>
<dbReference type="InterPro" id="IPR050793">
    <property type="entry name" value="CMP-NeuNAc_synthase"/>
</dbReference>
<organism evidence="1 2">
    <name type="scientific">Meganyctiphanes norvegica</name>
    <name type="common">Northern krill</name>
    <name type="synonym">Thysanopoda norvegica</name>
    <dbReference type="NCBI Taxonomy" id="48144"/>
    <lineage>
        <taxon>Eukaryota</taxon>
        <taxon>Metazoa</taxon>
        <taxon>Ecdysozoa</taxon>
        <taxon>Arthropoda</taxon>
        <taxon>Crustacea</taxon>
        <taxon>Multicrustacea</taxon>
        <taxon>Malacostraca</taxon>
        <taxon>Eumalacostraca</taxon>
        <taxon>Eucarida</taxon>
        <taxon>Euphausiacea</taxon>
        <taxon>Euphausiidae</taxon>
        <taxon>Meganyctiphanes</taxon>
    </lineage>
</organism>
<dbReference type="Gene3D" id="3.90.550.10">
    <property type="entry name" value="Spore Coat Polysaccharide Biosynthesis Protein SpsA, Chain A"/>
    <property type="match status" value="1"/>
</dbReference>
<protein>
    <recommendedName>
        <fullName evidence="3">N-acylneuraminate cytidylyltransferase</fullName>
    </recommendedName>
</protein>
<dbReference type="Proteomes" id="UP001497623">
    <property type="component" value="Unassembled WGS sequence"/>
</dbReference>
<proteinExistence type="predicted"/>
<dbReference type="PANTHER" id="PTHR21485">
    <property type="entry name" value="HAD SUPERFAMILY MEMBERS CMAS AND KDSC"/>
    <property type="match status" value="1"/>
</dbReference>
<dbReference type="PANTHER" id="PTHR21485:SF3">
    <property type="entry name" value="N-ACYLNEURAMINATE CYTIDYLYLTRANSFERASE"/>
    <property type="match status" value="1"/>
</dbReference>